<comment type="pathway">
    <text evidence="4">Protein modification; protein ubiquitination.</text>
</comment>
<comment type="subcellular location">
    <subcellularLocation>
        <location evidence="3">Cytoplasm</location>
    </subcellularLocation>
    <subcellularLocation>
        <location evidence="2">Nucleus</location>
    </subcellularLocation>
</comment>
<evidence type="ECO:0000256" key="8">
    <source>
        <dbReference type="ARBA" id="ARBA00022679"/>
    </source>
</evidence>
<evidence type="ECO:0000256" key="3">
    <source>
        <dbReference type="ARBA" id="ARBA00004496"/>
    </source>
</evidence>
<comment type="similarity">
    <text evidence="5">Belongs to the ubiquitin conjugation factor E4 family.</text>
</comment>
<dbReference type="InterPro" id="IPR013083">
    <property type="entry name" value="Znf_RING/FYVE/PHD"/>
</dbReference>
<sequence>MVDLDKAVMHYRGSLELRAPGHRDRPRSLNILAAALGARFDRTGQMVDLEEAILHTRGALALCPPGHPDRSGSLNNLAVALETRFNHTGQMVDLDEAVMHYRGSIELRPPGHPDHIISLDNLAGALKARFDRTGQMVDLEESLLHTHNAVELRPPGHRNHCGYPNNLTVTFQNHTEARNVEKFVMFISLIINDVNYLTDESLNELTQICNIQTDMEDTDVWAATSVQHRREREGTLRQLERHPSGYITLWRSTVELLKGFTAATKAPFVMPGIVDRLAATLDYNLDALVGPKCNELKVKDPARYGFKPKELLSDTLQVFLNLSDQEEFVLAVAGDGRSYKWELFERAVMVIRRRAIKTEPQAQQLLAFVAKVEEAKLLLGAEDDLGEIPHEFIDPLVATVMHDPVLLPSSKIIIDRSTITSHLLSDSKDPFNRAPLSIQDVVSDPELKARIQEFLVERRKNKMDVTE</sequence>
<dbReference type="InterPro" id="IPR003613">
    <property type="entry name" value="Ubox_domain"/>
</dbReference>
<proteinExistence type="inferred from homology"/>
<dbReference type="GO" id="GO:0005737">
    <property type="term" value="C:cytoplasm"/>
    <property type="evidence" value="ECO:0007669"/>
    <property type="project" value="UniProtKB-SubCell"/>
</dbReference>
<dbReference type="SUPFAM" id="SSF48452">
    <property type="entry name" value="TPR-like"/>
    <property type="match status" value="1"/>
</dbReference>
<evidence type="ECO:0000256" key="7">
    <source>
        <dbReference type="ARBA" id="ARBA00022490"/>
    </source>
</evidence>
<dbReference type="Proteomes" id="UP000076532">
    <property type="component" value="Unassembled WGS sequence"/>
</dbReference>
<accession>A0A166UDB6</accession>
<evidence type="ECO:0000256" key="2">
    <source>
        <dbReference type="ARBA" id="ARBA00004123"/>
    </source>
</evidence>
<dbReference type="STRING" id="436010.A0A166UDB6"/>
<dbReference type="GO" id="GO:0034450">
    <property type="term" value="F:ubiquitin-ubiquitin ligase activity"/>
    <property type="evidence" value="ECO:0007669"/>
    <property type="project" value="InterPro"/>
</dbReference>
<evidence type="ECO:0000256" key="5">
    <source>
        <dbReference type="ARBA" id="ARBA00007434"/>
    </source>
</evidence>
<keyword evidence="13" id="KW-1185">Reference proteome</keyword>
<dbReference type="InterPro" id="IPR045132">
    <property type="entry name" value="UBE4"/>
</dbReference>
<dbReference type="GO" id="GO:0006511">
    <property type="term" value="P:ubiquitin-dependent protein catabolic process"/>
    <property type="evidence" value="ECO:0007669"/>
    <property type="project" value="InterPro"/>
</dbReference>
<organism evidence="12 13">
    <name type="scientific">Athelia psychrophila</name>
    <dbReference type="NCBI Taxonomy" id="1759441"/>
    <lineage>
        <taxon>Eukaryota</taxon>
        <taxon>Fungi</taxon>
        <taxon>Dikarya</taxon>
        <taxon>Basidiomycota</taxon>
        <taxon>Agaricomycotina</taxon>
        <taxon>Agaricomycetes</taxon>
        <taxon>Agaricomycetidae</taxon>
        <taxon>Atheliales</taxon>
        <taxon>Atheliaceae</taxon>
        <taxon>Athelia</taxon>
    </lineage>
</organism>
<dbReference type="UniPathway" id="UPA00143"/>
<dbReference type="FunFam" id="3.30.40.10:FF:000055">
    <property type="entry name" value="Ubiquitin conjugation factor e4 a"/>
    <property type="match status" value="1"/>
</dbReference>
<evidence type="ECO:0000256" key="6">
    <source>
        <dbReference type="ARBA" id="ARBA00012483"/>
    </source>
</evidence>
<dbReference type="AlphaFoldDB" id="A0A166UDB6"/>
<dbReference type="EC" id="2.3.2.27" evidence="6"/>
<dbReference type="Gene3D" id="1.25.40.10">
    <property type="entry name" value="Tetratricopeptide repeat domain"/>
    <property type="match status" value="1"/>
</dbReference>
<dbReference type="EMBL" id="KV417489">
    <property type="protein sequence ID" value="KZP31580.1"/>
    <property type="molecule type" value="Genomic_DNA"/>
</dbReference>
<dbReference type="GO" id="GO:0000151">
    <property type="term" value="C:ubiquitin ligase complex"/>
    <property type="evidence" value="ECO:0007669"/>
    <property type="project" value="InterPro"/>
</dbReference>
<dbReference type="PROSITE" id="PS51698">
    <property type="entry name" value="U_BOX"/>
    <property type="match status" value="1"/>
</dbReference>
<evidence type="ECO:0000256" key="4">
    <source>
        <dbReference type="ARBA" id="ARBA00004906"/>
    </source>
</evidence>
<dbReference type="Pfam" id="PF10408">
    <property type="entry name" value="Ufd2P_core"/>
    <property type="match status" value="1"/>
</dbReference>
<keyword evidence="7" id="KW-0963">Cytoplasm</keyword>
<dbReference type="InterPro" id="IPR011990">
    <property type="entry name" value="TPR-like_helical_dom_sf"/>
</dbReference>
<keyword evidence="9" id="KW-0833">Ubl conjugation pathway</keyword>
<dbReference type="PANTHER" id="PTHR13931">
    <property type="entry name" value="UBIQUITINATION FACTOR E4"/>
    <property type="match status" value="1"/>
</dbReference>
<evidence type="ECO:0000313" key="13">
    <source>
        <dbReference type="Proteomes" id="UP000076532"/>
    </source>
</evidence>
<gene>
    <name evidence="12" type="ORF">FIBSPDRAFT_813868</name>
</gene>
<evidence type="ECO:0000256" key="9">
    <source>
        <dbReference type="ARBA" id="ARBA00022786"/>
    </source>
</evidence>
<dbReference type="OrthoDB" id="20295at2759"/>
<keyword evidence="10" id="KW-0539">Nucleus</keyword>
<name>A0A166UDB6_9AGAM</name>
<protein>
    <recommendedName>
        <fullName evidence="6">RING-type E3 ubiquitin transferase</fullName>
        <ecNumber evidence="6">2.3.2.27</ecNumber>
    </recommendedName>
</protein>
<dbReference type="SUPFAM" id="SSF57850">
    <property type="entry name" value="RING/U-box"/>
    <property type="match status" value="1"/>
</dbReference>
<evidence type="ECO:0000256" key="10">
    <source>
        <dbReference type="ARBA" id="ARBA00023242"/>
    </source>
</evidence>
<dbReference type="GO" id="GO:0005634">
    <property type="term" value="C:nucleus"/>
    <property type="evidence" value="ECO:0007669"/>
    <property type="project" value="UniProtKB-SubCell"/>
</dbReference>
<feature type="domain" description="U-box" evidence="11">
    <location>
        <begin position="387"/>
        <end position="461"/>
    </location>
</feature>
<evidence type="ECO:0000313" key="12">
    <source>
        <dbReference type="EMBL" id="KZP31580.1"/>
    </source>
</evidence>
<dbReference type="PANTHER" id="PTHR13931:SF2">
    <property type="entry name" value="UBIQUITIN CONJUGATION FACTOR E4 B"/>
    <property type="match status" value="1"/>
</dbReference>
<dbReference type="Pfam" id="PF04564">
    <property type="entry name" value="U-box"/>
    <property type="match status" value="1"/>
</dbReference>
<evidence type="ECO:0000259" key="11">
    <source>
        <dbReference type="PROSITE" id="PS51698"/>
    </source>
</evidence>
<dbReference type="Gene3D" id="3.30.40.10">
    <property type="entry name" value="Zinc/RING finger domain, C3HC4 (zinc finger)"/>
    <property type="match status" value="1"/>
</dbReference>
<comment type="catalytic activity">
    <reaction evidence="1">
        <text>S-ubiquitinyl-[E2 ubiquitin-conjugating enzyme]-L-cysteine + [acceptor protein]-L-lysine = [E2 ubiquitin-conjugating enzyme]-L-cysteine + N(6)-ubiquitinyl-[acceptor protein]-L-lysine.</text>
        <dbReference type="EC" id="2.3.2.27"/>
    </reaction>
</comment>
<keyword evidence="8" id="KW-0808">Transferase</keyword>
<reference evidence="12 13" key="1">
    <citation type="journal article" date="2016" name="Mol. Biol. Evol.">
        <title>Comparative Genomics of Early-Diverging Mushroom-Forming Fungi Provides Insights into the Origins of Lignocellulose Decay Capabilities.</title>
        <authorList>
            <person name="Nagy L.G."/>
            <person name="Riley R."/>
            <person name="Tritt A."/>
            <person name="Adam C."/>
            <person name="Daum C."/>
            <person name="Floudas D."/>
            <person name="Sun H."/>
            <person name="Yadav J.S."/>
            <person name="Pangilinan J."/>
            <person name="Larsson K.H."/>
            <person name="Matsuura K."/>
            <person name="Barry K."/>
            <person name="Labutti K."/>
            <person name="Kuo R."/>
            <person name="Ohm R.A."/>
            <person name="Bhattacharya S.S."/>
            <person name="Shirouzu T."/>
            <person name="Yoshinaga Y."/>
            <person name="Martin F.M."/>
            <person name="Grigoriev I.V."/>
            <person name="Hibbett D.S."/>
        </authorList>
    </citation>
    <scope>NUCLEOTIDE SEQUENCE [LARGE SCALE GENOMIC DNA]</scope>
    <source>
        <strain evidence="12 13">CBS 109695</strain>
    </source>
</reference>
<dbReference type="GO" id="GO:0036503">
    <property type="term" value="P:ERAD pathway"/>
    <property type="evidence" value="ECO:0007669"/>
    <property type="project" value="InterPro"/>
</dbReference>
<evidence type="ECO:0000256" key="1">
    <source>
        <dbReference type="ARBA" id="ARBA00000900"/>
    </source>
</evidence>
<dbReference type="InterPro" id="IPR019474">
    <property type="entry name" value="Ub_conjug_fac_E4_core"/>
</dbReference>
<dbReference type="GO" id="GO:0000209">
    <property type="term" value="P:protein polyubiquitination"/>
    <property type="evidence" value="ECO:0007669"/>
    <property type="project" value="TreeGrafter"/>
</dbReference>
<dbReference type="SMART" id="SM00504">
    <property type="entry name" value="Ubox"/>
    <property type="match status" value="1"/>
</dbReference>